<dbReference type="PANTHER" id="PTHR45951">
    <property type="entry name" value="PROTEIN DISPATCHED-RELATED"/>
    <property type="match status" value="1"/>
</dbReference>
<feature type="transmembrane region" description="Helical" evidence="8">
    <location>
        <begin position="1263"/>
        <end position="1287"/>
    </location>
</feature>
<sequence>MDLTDRQHGIYENTRSILERRFPVPIPRRARINKDPVPLPRRPPHSQVPVPLPRRTRVNYTYQQRNEEDDHPYELPVLFKPHTFLDDSHLGGWSINNDNFVNDDYFTYNDSLEQEVSAYDQDGPSNASFARNDRFNRSFSQPPTATYPYIPSDMNEVIHRETMSNPWGTVGRKSDRRRNRYAMYFSSEEGDLEQLGRCYDNECFGTTPKSLNADVYKARRNNSDIYGTYPRAPRNNSRTDVQTLHNTLLDRSDAFRIRTDLNQNSAVRKVPKVHYCGKKDNIVDGQSSTKTNKEVDIRHLFSIQLQDVQMNTENGIDNESDSPDKTTENLPQPGGLCKGKRKRRTSTETEEKTFFLCRWISTYPKTAFLLTLGGHLLIALVTAVLLFTGSDVFPTEFETMPLYDWEVPWLKRSLAWTFRNEYDDKYIRKWFLQSINKWFRSMAYDRANIVLYFDTGGKENIFTQKNLKTIEQIEHKIFNMANYTEFCVQEFVNLKFNCQKPTSVLRYFDGTFAGIDPVFNDTKYDNIAKVLYAARNNNKTKGDFAYFLAENNHVTPDNVFAPVTRSIFPMGFPLSLKDKLEEMEDKMEEFLVKSFEPAVHDVKESIEGFKIIHWSYILFRHDIVRQIFVDLLLATMSGVFIFCFMIFHTKSLWISTFGTSSILTCFLCTNLIYRYVFDYRYFGYFHVVTLFIILGIGADDIFVFLDVWKNTSYQQFSSLDLRLTSAYKCSIKSMFITSFTTMVAFFGSAFTPLLATQSFGVFAGVLVIINYISVVTFFPTVVITHHLYFEKWKWPCLSKGIVCALTRACASPVSNASLTKPPSQLKPQHNFEELFTDNSAIGSTGKPYNVIGRINSAFRSEVDDEYGFVRFKNGQPSTARPNAHTSDQLTSSNTQQESITSITSAQSSGLKEEHRRKVLVRFFSGHYFQFVTHWLARWIILLVLLTAVVFFSYCTSLLTSDNEQVQFYRSSHNYGKALNHDFHSFVPNKNDRNVVVIVAWGLRERDMSACHFSDSDCIGQQRVDDTFNPNSLEAQIALRDFCNKLHDFSHEDIERFKIRRDFSTGEPEIKCFARDLDLFLAAESTVSGANLTLPWTYRKSMKFMESHSLTYNTLKFNTSFPDVLEIPIAYWLNDRYLFKNKSSFNKFHDLIGERIGPYSSPLKTDFSEFYGNRLVYFGVQVNLTLGRFSSGYVEGKPVMDRWESFVQKEMAAMPPGLQNGFQLTKDYWHSLAVQKSLKDSAIFGIVLGIILALPILTIATENFIVGFVATFCMCCSTVCVVGIIPLIGWKLGVLEALNMCMVVGLTVDYVVHLAEGYHLSKRLDRKSRVQDMLEVMGLSVFSGACTTLGACVFMFFAQIQFMVRFGIFMFSTIGFSLIFSLGLFPTLMGMIGPDGDTGNIKAIYRKLIRRCS</sequence>
<organism evidence="10 11">
    <name type="scientific">Dreissena polymorpha</name>
    <name type="common">Zebra mussel</name>
    <name type="synonym">Mytilus polymorpha</name>
    <dbReference type="NCBI Taxonomy" id="45954"/>
    <lineage>
        <taxon>Eukaryota</taxon>
        <taxon>Metazoa</taxon>
        <taxon>Spiralia</taxon>
        <taxon>Lophotrochozoa</taxon>
        <taxon>Mollusca</taxon>
        <taxon>Bivalvia</taxon>
        <taxon>Autobranchia</taxon>
        <taxon>Heteroconchia</taxon>
        <taxon>Euheterodonta</taxon>
        <taxon>Imparidentia</taxon>
        <taxon>Neoheterodontei</taxon>
        <taxon>Myida</taxon>
        <taxon>Dreissenoidea</taxon>
        <taxon>Dreissenidae</taxon>
        <taxon>Dreissena</taxon>
    </lineage>
</organism>
<feature type="domain" description="SSD" evidence="9">
    <location>
        <begin position="1262"/>
        <end position="1390"/>
    </location>
</feature>
<keyword evidence="3 8" id="KW-1133">Transmembrane helix</keyword>
<feature type="transmembrane region" description="Helical" evidence="8">
    <location>
        <begin position="1240"/>
        <end position="1256"/>
    </location>
</feature>
<dbReference type="SUPFAM" id="SSF82866">
    <property type="entry name" value="Multidrug efflux transporter AcrB transmembrane domain"/>
    <property type="match status" value="2"/>
</dbReference>
<dbReference type="EMBL" id="JAIWYP010000003">
    <property type="protein sequence ID" value="KAH3854814.1"/>
    <property type="molecule type" value="Genomic_DNA"/>
</dbReference>
<feature type="region of interest" description="Disordered" evidence="7">
    <location>
        <begin position="31"/>
        <end position="52"/>
    </location>
</feature>
<evidence type="ECO:0000256" key="6">
    <source>
        <dbReference type="ARBA" id="ARBA00038046"/>
    </source>
</evidence>
<evidence type="ECO:0000256" key="3">
    <source>
        <dbReference type="ARBA" id="ARBA00022989"/>
    </source>
</evidence>
<feature type="transmembrane region" description="Helical" evidence="8">
    <location>
        <begin position="682"/>
        <end position="708"/>
    </location>
</feature>
<feature type="transmembrane region" description="Helical" evidence="8">
    <location>
        <begin position="1293"/>
        <end position="1314"/>
    </location>
</feature>
<dbReference type="InterPro" id="IPR052081">
    <property type="entry name" value="Dispatched_Hh_regulator"/>
</dbReference>
<reference evidence="10" key="2">
    <citation type="submission" date="2020-11" db="EMBL/GenBank/DDBJ databases">
        <authorList>
            <person name="McCartney M.A."/>
            <person name="Auch B."/>
            <person name="Kono T."/>
            <person name="Mallez S."/>
            <person name="Becker A."/>
            <person name="Gohl D.M."/>
            <person name="Silverstein K.A.T."/>
            <person name="Koren S."/>
            <person name="Bechman K.B."/>
            <person name="Herman A."/>
            <person name="Abrahante J.E."/>
            <person name="Garbe J."/>
        </authorList>
    </citation>
    <scope>NUCLEOTIDE SEQUENCE</scope>
    <source>
        <strain evidence="10">Duluth1</strain>
        <tissue evidence="10">Whole animal</tissue>
    </source>
</reference>
<dbReference type="Gene3D" id="1.20.1640.10">
    <property type="entry name" value="Multidrug efflux transporter AcrB transmembrane domain"/>
    <property type="match status" value="2"/>
</dbReference>
<feature type="transmembrane region" description="Helical" evidence="8">
    <location>
        <begin position="1335"/>
        <end position="1359"/>
    </location>
</feature>
<dbReference type="Proteomes" id="UP000828390">
    <property type="component" value="Unassembled WGS sequence"/>
</dbReference>
<dbReference type="GO" id="GO:0016020">
    <property type="term" value="C:membrane"/>
    <property type="evidence" value="ECO:0007669"/>
    <property type="project" value="UniProtKB-SubCell"/>
</dbReference>
<keyword evidence="5" id="KW-0325">Glycoprotein</keyword>
<feature type="region of interest" description="Disordered" evidence="7">
    <location>
        <begin position="119"/>
        <end position="147"/>
    </location>
</feature>
<dbReference type="PANTHER" id="PTHR45951:SF7">
    <property type="entry name" value="SSD DOMAIN-CONTAINING PROTEIN"/>
    <property type="match status" value="1"/>
</dbReference>
<comment type="caution">
    <text evidence="10">The sequence shown here is derived from an EMBL/GenBank/DDBJ whole genome shotgun (WGS) entry which is preliminary data.</text>
</comment>
<proteinExistence type="inferred from homology"/>
<feature type="transmembrane region" description="Helical" evidence="8">
    <location>
        <begin position="761"/>
        <end position="783"/>
    </location>
</feature>
<feature type="domain" description="SSD" evidence="9">
    <location>
        <begin position="691"/>
        <end position="784"/>
    </location>
</feature>
<feature type="transmembrane region" description="Helical" evidence="8">
    <location>
        <begin position="654"/>
        <end position="676"/>
    </location>
</feature>
<feature type="transmembrane region" description="Helical" evidence="8">
    <location>
        <begin position="627"/>
        <end position="647"/>
    </location>
</feature>
<feature type="transmembrane region" description="Helical" evidence="8">
    <location>
        <begin position="367"/>
        <end position="387"/>
    </location>
</feature>
<feature type="transmembrane region" description="Helical" evidence="8">
    <location>
        <begin position="729"/>
        <end position="755"/>
    </location>
</feature>
<evidence type="ECO:0000256" key="5">
    <source>
        <dbReference type="ARBA" id="ARBA00023180"/>
    </source>
</evidence>
<comment type="similarity">
    <text evidence="6">Belongs to the dispatched family.</text>
</comment>
<comment type="subcellular location">
    <subcellularLocation>
        <location evidence="1">Membrane</location>
        <topology evidence="1">Multi-pass membrane protein</topology>
    </subcellularLocation>
</comment>
<gene>
    <name evidence="10" type="ORF">DPMN_097363</name>
</gene>
<evidence type="ECO:0000313" key="11">
    <source>
        <dbReference type="Proteomes" id="UP000828390"/>
    </source>
</evidence>
<keyword evidence="2 8" id="KW-0812">Transmembrane</keyword>
<dbReference type="Pfam" id="PF12349">
    <property type="entry name" value="Sterol-sensing"/>
    <property type="match status" value="1"/>
</dbReference>
<feature type="region of interest" description="Disordered" evidence="7">
    <location>
        <begin position="313"/>
        <end position="344"/>
    </location>
</feature>
<dbReference type="InterPro" id="IPR053958">
    <property type="entry name" value="HMGCR/SNAP/NPC1-like_SSD"/>
</dbReference>
<dbReference type="GO" id="GO:0022857">
    <property type="term" value="F:transmembrane transporter activity"/>
    <property type="evidence" value="ECO:0007669"/>
    <property type="project" value="TreeGrafter"/>
</dbReference>
<dbReference type="PROSITE" id="PS50156">
    <property type="entry name" value="SSD"/>
    <property type="match status" value="2"/>
</dbReference>
<evidence type="ECO:0000256" key="8">
    <source>
        <dbReference type="SAM" id="Phobius"/>
    </source>
</evidence>
<evidence type="ECO:0000256" key="1">
    <source>
        <dbReference type="ARBA" id="ARBA00004141"/>
    </source>
</evidence>
<accession>A0A9D4LBL5</accession>
<name>A0A9D4LBL5_DREPO</name>
<reference evidence="10" key="1">
    <citation type="journal article" date="2019" name="bioRxiv">
        <title>The Genome of the Zebra Mussel, Dreissena polymorpha: A Resource for Invasive Species Research.</title>
        <authorList>
            <person name="McCartney M.A."/>
            <person name="Auch B."/>
            <person name="Kono T."/>
            <person name="Mallez S."/>
            <person name="Zhang Y."/>
            <person name="Obille A."/>
            <person name="Becker A."/>
            <person name="Abrahante J.E."/>
            <person name="Garbe J."/>
            <person name="Badalamenti J.P."/>
            <person name="Herman A."/>
            <person name="Mangelson H."/>
            <person name="Liachko I."/>
            <person name="Sullivan S."/>
            <person name="Sone E.D."/>
            <person name="Koren S."/>
            <person name="Silverstein K.A.T."/>
            <person name="Beckman K.B."/>
            <person name="Gohl D.M."/>
        </authorList>
    </citation>
    <scope>NUCLEOTIDE SEQUENCE</scope>
    <source>
        <strain evidence="10">Duluth1</strain>
        <tissue evidence="10">Whole animal</tissue>
    </source>
</reference>
<feature type="region of interest" description="Disordered" evidence="7">
    <location>
        <begin position="872"/>
        <end position="907"/>
    </location>
</feature>
<evidence type="ECO:0000256" key="2">
    <source>
        <dbReference type="ARBA" id="ARBA00022692"/>
    </source>
</evidence>
<keyword evidence="4 8" id="KW-0472">Membrane</keyword>
<evidence type="ECO:0000259" key="9">
    <source>
        <dbReference type="PROSITE" id="PS50156"/>
    </source>
</evidence>
<keyword evidence="11" id="KW-1185">Reference proteome</keyword>
<evidence type="ECO:0000313" key="10">
    <source>
        <dbReference type="EMBL" id="KAH3854814.1"/>
    </source>
</evidence>
<protein>
    <recommendedName>
        <fullName evidence="9">SSD domain-containing protein</fullName>
    </recommendedName>
</protein>
<evidence type="ECO:0000256" key="4">
    <source>
        <dbReference type="ARBA" id="ARBA00023136"/>
    </source>
</evidence>
<evidence type="ECO:0000256" key="7">
    <source>
        <dbReference type="SAM" id="MobiDB-lite"/>
    </source>
</evidence>
<feature type="compositionally biased region" description="Polar residues" evidence="7">
    <location>
        <begin position="874"/>
        <end position="907"/>
    </location>
</feature>
<dbReference type="InterPro" id="IPR000731">
    <property type="entry name" value="SSD"/>
</dbReference>
<feature type="transmembrane region" description="Helical" evidence="8">
    <location>
        <begin position="934"/>
        <end position="953"/>
    </location>
</feature>
<feature type="transmembrane region" description="Helical" evidence="8">
    <location>
        <begin position="1365"/>
        <end position="1384"/>
    </location>
</feature>